<proteinExistence type="predicted"/>
<gene>
    <name evidence="1" type="ORF">MG3_02601</name>
</gene>
<name>A0AB34PTL2_CANAX</name>
<sequence>MRSIFYLNLLKNMKIKKTHYTQIFMCLKFSNSTEFSVDNEIHQKFSRRRKITVPICSVVLFDQVSTGTPPTTECDITTIYTEVVNLKAVPQSLLISCSYICVCVKLSPTSSNHTHYQSMCYQESPTEQNYVWILILNVCSILFFFQHTQTNKQIP</sequence>
<protein>
    <submittedName>
        <fullName evidence="1">Uncharacterized protein</fullName>
    </submittedName>
</protein>
<reference evidence="1 2" key="1">
    <citation type="submission" date="2013-12" db="EMBL/GenBank/DDBJ databases">
        <title>The Genome Sequence of Candida albicans P78048.</title>
        <authorList>
            <consortium name="The Broad Institute Genome Sequencing Platform"/>
            <consortium name="The Broad Institute Genome Sequencing Center for Infectious Disease"/>
            <person name="Cuomo C."/>
            <person name="Bennett R."/>
            <person name="Hirakawa M."/>
            <person name="Noverr M."/>
            <person name="Mitchell A."/>
            <person name="Young S.K."/>
            <person name="Zeng Q."/>
            <person name="Gargeya S."/>
            <person name="Fitzgerald M."/>
            <person name="Abouelleil A."/>
            <person name="Alvarado L."/>
            <person name="Berlin A.M."/>
            <person name="Chapman S.B."/>
            <person name="Dewar J."/>
            <person name="Goldberg J."/>
            <person name="Griggs A."/>
            <person name="Gujja S."/>
            <person name="Hansen M."/>
            <person name="Howarth C."/>
            <person name="Imamovic A."/>
            <person name="Larimer J."/>
            <person name="McCowan C."/>
            <person name="Murphy C."/>
            <person name="Pearson M."/>
            <person name="Priest M."/>
            <person name="Roberts A."/>
            <person name="Saif S."/>
            <person name="Shea T."/>
            <person name="Sykes S."/>
            <person name="Wortman J."/>
            <person name="Nusbaum C."/>
            <person name="Birren B."/>
        </authorList>
    </citation>
    <scope>NUCLEOTIDE SEQUENCE [LARGE SCALE GENOMIC DNA]</scope>
    <source>
        <strain evidence="1 2">P78048</strain>
    </source>
</reference>
<evidence type="ECO:0000313" key="2">
    <source>
        <dbReference type="Proteomes" id="UP000030161"/>
    </source>
</evidence>
<dbReference type="Proteomes" id="UP000030161">
    <property type="component" value="Unassembled WGS sequence"/>
</dbReference>
<dbReference type="AlphaFoldDB" id="A0AB34PTL2"/>
<evidence type="ECO:0000313" key="1">
    <source>
        <dbReference type="EMBL" id="KGR12522.1"/>
    </source>
</evidence>
<accession>A0AB34PTL2</accession>
<organism evidence="1 2">
    <name type="scientific">Candida albicans P78048</name>
    <dbReference type="NCBI Taxonomy" id="1094989"/>
    <lineage>
        <taxon>Eukaryota</taxon>
        <taxon>Fungi</taxon>
        <taxon>Dikarya</taxon>
        <taxon>Ascomycota</taxon>
        <taxon>Saccharomycotina</taxon>
        <taxon>Pichiomycetes</taxon>
        <taxon>Debaryomycetaceae</taxon>
        <taxon>Candida/Lodderomyces clade</taxon>
        <taxon>Candida</taxon>
    </lineage>
</organism>
<comment type="caution">
    <text evidence="1">The sequence shown here is derived from an EMBL/GenBank/DDBJ whole genome shotgun (WGS) entry which is preliminary data.</text>
</comment>
<dbReference type="EMBL" id="AJIX01000015">
    <property type="protein sequence ID" value="KGR12522.1"/>
    <property type="molecule type" value="Genomic_DNA"/>
</dbReference>